<feature type="region of interest" description="Disordered" evidence="1">
    <location>
        <begin position="1"/>
        <end position="35"/>
    </location>
</feature>
<dbReference type="Proteomes" id="UP001151760">
    <property type="component" value="Unassembled WGS sequence"/>
</dbReference>
<organism evidence="2 3">
    <name type="scientific">Tanacetum coccineum</name>
    <dbReference type="NCBI Taxonomy" id="301880"/>
    <lineage>
        <taxon>Eukaryota</taxon>
        <taxon>Viridiplantae</taxon>
        <taxon>Streptophyta</taxon>
        <taxon>Embryophyta</taxon>
        <taxon>Tracheophyta</taxon>
        <taxon>Spermatophyta</taxon>
        <taxon>Magnoliopsida</taxon>
        <taxon>eudicotyledons</taxon>
        <taxon>Gunneridae</taxon>
        <taxon>Pentapetalae</taxon>
        <taxon>asterids</taxon>
        <taxon>campanulids</taxon>
        <taxon>Asterales</taxon>
        <taxon>Asteraceae</taxon>
        <taxon>Asteroideae</taxon>
        <taxon>Anthemideae</taxon>
        <taxon>Anthemidinae</taxon>
        <taxon>Tanacetum</taxon>
    </lineage>
</organism>
<feature type="region of interest" description="Disordered" evidence="1">
    <location>
        <begin position="352"/>
        <end position="381"/>
    </location>
</feature>
<name>A0ABQ4YRY1_9ASTR</name>
<comment type="caution">
    <text evidence="2">The sequence shown here is derived from an EMBL/GenBank/DDBJ whole genome shotgun (WGS) entry which is preliminary data.</text>
</comment>
<accession>A0ABQ4YRY1</accession>
<gene>
    <name evidence="2" type="ORF">Tco_0730067</name>
</gene>
<reference evidence="2" key="1">
    <citation type="journal article" date="2022" name="Int. J. Mol. Sci.">
        <title>Draft Genome of Tanacetum Coccineum: Genomic Comparison of Closely Related Tanacetum-Family Plants.</title>
        <authorList>
            <person name="Yamashiro T."/>
            <person name="Shiraishi A."/>
            <person name="Nakayama K."/>
            <person name="Satake H."/>
        </authorList>
    </citation>
    <scope>NUCLEOTIDE SEQUENCE</scope>
</reference>
<feature type="compositionally biased region" description="Basic and acidic residues" evidence="1">
    <location>
        <begin position="18"/>
        <end position="29"/>
    </location>
</feature>
<evidence type="ECO:0000256" key="1">
    <source>
        <dbReference type="SAM" id="MobiDB-lite"/>
    </source>
</evidence>
<reference evidence="2" key="2">
    <citation type="submission" date="2022-01" db="EMBL/GenBank/DDBJ databases">
        <authorList>
            <person name="Yamashiro T."/>
            <person name="Shiraishi A."/>
            <person name="Satake H."/>
            <person name="Nakayama K."/>
        </authorList>
    </citation>
    <scope>NUCLEOTIDE SEQUENCE</scope>
</reference>
<keyword evidence="3" id="KW-1185">Reference proteome</keyword>
<dbReference type="EMBL" id="BQNB010010652">
    <property type="protein sequence ID" value="GJS80186.1"/>
    <property type="molecule type" value="Genomic_DNA"/>
</dbReference>
<proteinExistence type="predicted"/>
<feature type="compositionally biased region" description="Basic and acidic residues" evidence="1">
    <location>
        <begin position="370"/>
        <end position="381"/>
    </location>
</feature>
<feature type="compositionally biased region" description="Low complexity" evidence="1">
    <location>
        <begin position="246"/>
        <end position="256"/>
    </location>
</feature>
<evidence type="ECO:0000313" key="3">
    <source>
        <dbReference type="Proteomes" id="UP001151760"/>
    </source>
</evidence>
<protein>
    <submittedName>
        <fullName evidence="2">Uncharacterized protein</fullName>
    </submittedName>
</protein>
<feature type="compositionally biased region" description="Polar residues" evidence="1">
    <location>
        <begin position="1"/>
        <end position="16"/>
    </location>
</feature>
<evidence type="ECO:0000313" key="2">
    <source>
        <dbReference type="EMBL" id="GJS80186.1"/>
    </source>
</evidence>
<sequence>MAESYNPTQIPSSPNVTPKEEPITLERPESPNPFLPTDQVEFNFDEMLFTTNNEVARVYPDHTNLEYFQLVSDFISKSLENSRIWVSTPTGGVRGEIGVTIFRNATGAHFSDEYVDSPSLTIVKPWFAKIGYNREIGVKGTLKNSCLTPRERVIPYPRFIYLLLEYMAPEYANKCLTINPTQVFSVNNWALKQNQRKEPPFTEHILTVCNTDVPNVPKVPKPSFNAERVPQGTKPGAKLGHKKHSTSSTQPFMSSSEATKASYISHSESASGNDASADFTTEADPEIFDPNDYVPHQQGPDEVSKYYTPDHTFAGTNPSILVYTTKSMGDGSQTVHSISSIKVDTRTAFRDDEHQDNEPFIAPEESSEENVERNKDTHKLEQDKQKAATKIATLKAQSVFPNINQLTEHLVSSMKPEFSKLLSSYDFSSSISTELKELPTKIIALSGGVNEVNKHIKDLTTHVDELKKHKWELPKEFLDLPGQISLVHSHIQTLKALLGKSTASPAKGEKNTNPVTENAELANLVDLIGKTGLKKSSQILRSVIYTWLN</sequence>
<feature type="region of interest" description="Disordered" evidence="1">
    <location>
        <begin position="220"/>
        <end position="258"/>
    </location>
</feature>